<evidence type="ECO:0000256" key="6">
    <source>
        <dbReference type="SAM" id="MobiDB-lite"/>
    </source>
</evidence>
<sequence>MADLYRTNAFSSSPPPPTPYSACCVFESDDISLFFHHFQTLTTPFQHPSTMSESDNGVRDAIASSSGLNFSDPGACFGNDVRESNSVGIGVDSEAITSPAKRSVNEYNCDGDKGNEASNNPPVPTRNSSKRNRAAEVHNLSEKRRRSRINEKMKALQSLIPNSNKTDKASMLDEAIEYLKQLQLQVQMLSVRNGLSLNPIQLPLQLPQTGMGFHEGSGLLSADATLVTFPVNHESSTQATFDLSNQCTTSNQTRPVIEPSVPSITDSEMSFGLGASVQACYAAGNIPTSKDICKEDTPSQLQLDVNESGKIPSTGLSS</sequence>
<dbReference type="Proteomes" id="UP001370490">
    <property type="component" value="Unassembled WGS sequence"/>
</dbReference>
<protein>
    <submittedName>
        <fullName evidence="8">Myc-type, basic helix-loop-helix (BHLH) domain</fullName>
    </submittedName>
</protein>
<accession>A0AAN8VR32</accession>
<evidence type="ECO:0000256" key="5">
    <source>
        <dbReference type="ARBA" id="ARBA00023242"/>
    </source>
</evidence>
<evidence type="ECO:0000256" key="2">
    <source>
        <dbReference type="ARBA" id="ARBA00023015"/>
    </source>
</evidence>
<keyword evidence="9" id="KW-1185">Reference proteome</keyword>
<dbReference type="PANTHER" id="PTHR45855:SF6">
    <property type="entry name" value="TRANSCRIPTION FACTOR ALC"/>
    <property type="match status" value="1"/>
</dbReference>
<dbReference type="InterPro" id="IPR031066">
    <property type="entry name" value="bHLH_ALC-like_plant"/>
</dbReference>
<organism evidence="8 9">
    <name type="scientific">Dillenia turbinata</name>
    <dbReference type="NCBI Taxonomy" id="194707"/>
    <lineage>
        <taxon>Eukaryota</taxon>
        <taxon>Viridiplantae</taxon>
        <taxon>Streptophyta</taxon>
        <taxon>Embryophyta</taxon>
        <taxon>Tracheophyta</taxon>
        <taxon>Spermatophyta</taxon>
        <taxon>Magnoliopsida</taxon>
        <taxon>eudicotyledons</taxon>
        <taxon>Gunneridae</taxon>
        <taxon>Pentapetalae</taxon>
        <taxon>Dilleniales</taxon>
        <taxon>Dilleniaceae</taxon>
        <taxon>Dillenia</taxon>
    </lineage>
</organism>
<dbReference type="PROSITE" id="PS50888">
    <property type="entry name" value="BHLH"/>
    <property type="match status" value="1"/>
</dbReference>
<comment type="caution">
    <text evidence="8">The sequence shown here is derived from an EMBL/GenBank/DDBJ whole genome shotgun (WGS) entry which is preliminary data.</text>
</comment>
<keyword evidence="2" id="KW-0805">Transcription regulation</keyword>
<comment type="subcellular location">
    <subcellularLocation>
        <location evidence="1">Nucleus</location>
    </subcellularLocation>
</comment>
<dbReference type="PANTHER" id="PTHR45855">
    <property type="entry name" value="TRANSCRIPTION FACTOR PIF1-RELATED"/>
    <property type="match status" value="1"/>
</dbReference>
<dbReference type="InterPro" id="IPR047265">
    <property type="entry name" value="PIF1-like_bHLH"/>
</dbReference>
<dbReference type="AlphaFoldDB" id="A0AAN8VR32"/>
<dbReference type="SMART" id="SM00353">
    <property type="entry name" value="HLH"/>
    <property type="match status" value="1"/>
</dbReference>
<feature type="domain" description="BHLH" evidence="7">
    <location>
        <begin position="133"/>
        <end position="182"/>
    </location>
</feature>
<feature type="region of interest" description="Disordered" evidence="6">
    <location>
        <begin position="102"/>
        <end position="145"/>
    </location>
</feature>
<dbReference type="GO" id="GO:0003677">
    <property type="term" value="F:DNA binding"/>
    <property type="evidence" value="ECO:0007669"/>
    <property type="project" value="UniProtKB-KW"/>
</dbReference>
<dbReference type="InterPro" id="IPR011598">
    <property type="entry name" value="bHLH_dom"/>
</dbReference>
<dbReference type="GO" id="GO:0046983">
    <property type="term" value="F:protein dimerization activity"/>
    <property type="evidence" value="ECO:0007669"/>
    <property type="project" value="InterPro"/>
</dbReference>
<dbReference type="Gene3D" id="4.10.280.10">
    <property type="entry name" value="Helix-loop-helix DNA-binding domain"/>
    <property type="match status" value="1"/>
</dbReference>
<evidence type="ECO:0000256" key="4">
    <source>
        <dbReference type="ARBA" id="ARBA00023163"/>
    </source>
</evidence>
<gene>
    <name evidence="8" type="ORF">RJ641_032173</name>
</gene>
<dbReference type="GO" id="GO:0005634">
    <property type="term" value="C:nucleus"/>
    <property type="evidence" value="ECO:0007669"/>
    <property type="project" value="UniProtKB-SubCell"/>
</dbReference>
<feature type="compositionally biased region" description="Basic and acidic residues" evidence="6">
    <location>
        <begin position="133"/>
        <end position="145"/>
    </location>
</feature>
<dbReference type="SUPFAM" id="SSF47459">
    <property type="entry name" value="HLH, helix-loop-helix DNA-binding domain"/>
    <property type="match status" value="1"/>
</dbReference>
<keyword evidence="4" id="KW-0804">Transcription</keyword>
<name>A0AAN8VR32_9MAGN</name>
<keyword evidence="5" id="KW-0539">Nucleus</keyword>
<dbReference type="Pfam" id="PF00010">
    <property type="entry name" value="HLH"/>
    <property type="match status" value="1"/>
</dbReference>
<evidence type="ECO:0000256" key="3">
    <source>
        <dbReference type="ARBA" id="ARBA00023125"/>
    </source>
</evidence>
<evidence type="ECO:0000256" key="1">
    <source>
        <dbReference type="ARBA" id="ARBA00004123"/>
    </source>
</evidence>
<dbReference type="FunFam" id="4.10.280.10:FF:000004">
    <property type="entry name" value="Basic helix-loop-helix transcription factor"/>
    <property type="match status" value="1"/>
</dbReference>
<dbReference type="InterPro" id="IPR036638">
    <property type="entry name" value="HLH_DNA-bd_sf"/>
</dbReference>
<reference evidence="8 9" key="1">
    <citation type="submission" date="2023-12" db="EMBL/GenBank/DDBJ databases">
        <title>A high-quality genome assembly for Dillenia turbinata (Dilleniales).</title>
        <authorList>
            <person name="Chanderbali A."/>
        </authorList>
    </citation>
    <scope>NUCLEOTIDE SEQUENCE [LARGE SCALE GENOMIC DNA]</scope>
    <source>
        <strain evidence="8">LSX21</strain>
        <tissue evidence="8">Leaf</tissue>
    </source>
</reference>
<evidence type="ECO:0000259" key="7">
    <source>
        <dbReference type="PROSITE" id="PS50888"/>
    </source>
</evidence>
<proteinExistence type="predicted"/>
<evidence type="ECO:0000313" key="9">
    <source>
        <dbReference type="Proteomes" id="UP001370490"/>
    </source>
</evidence>
<keyword evidence="3" id="KW-0238">DNA-binding</keyword>
<dbReference type="CDD" id="cd11445">
    <property type="entry name" value="bHLH_AtPIF_like"/>
    <property type="match status" value="1"/>
</dbReference>
<dbReference type="EMBL" id="JBAMMX010000006">
    <property type="protein sequence ID" value="KAK6938665.1"/>
    <property type="molecule type" value="Genomic_DNA"/>
</dbReference>
<evidence type="ECO:0000313" key="8">
    <source>
        <dbReference type="EMBL" id="KAK6938665.1"/>
    </source>
</evidence>